<feature type="region of interest" description="Disordered" evidence="3">
    <location>
        <begin position="748"/>
        <end position="793"/>
    </location>
</feature>
<evidence type="ECO:0000259" key="5">
    <source>
        <dbReference type="Pfam" id="PF20266"/>
    </source>
</evidence>
<dbReference type="PANTHER" id="PTHR10656:SF69">
    <property type="entry name" value="MAB-21-LIKE HHH_H2TH-LIKE DOMAIN-CONTAINING PROTEIN"/>
    <property type="match status" value="1"/>
</dbReference>
<dbReference type="PANTHER" id="PTHR10656">
    <property type="entry name" value="CELL FATE DETERMINING PROTEIN MAB21-RELATED"/>
    <property type="match status" value="1"/>
</dbReference>
<dbReference type="SUPFAM" id="SSF48452">
    <property type="entry name" value="TPR-like"/>
    <property type="match status" value="1"/>
</dbReference>
<evidence type="ECO:0000256" key="3">
    <source>
        <dbReference type="SAM" id="MobiDB-lite"/>
    </source>
</evidence>
<dbReference type="SMART" id="SM01265">
    <property type="entry name" value="Mab-21"/>
    <property type="match status" value="1"/>
</dbReference>
<protein>
    <submittedName>
        <fullName evidence="6">Protein MB21D2</fullName>
    </submittedName>
</protein>
<accession>A0A210PU48</accession>
<dbReference type="Pfam" id="PF20266">
    <property type="entry name" value="Mab-21_C"/>
    <property type="match status" value="1"/>
</dbReference>
<reference evidence="6 7" key="1">
    <citation type="journal article" date="2017" name="Nat. Ecol. Evol.">
        <title>Scallop genome provides insights into evolution of bilaterian karyotype and development.</title>
        <authorList>
            <person name="Wang S."/>
            <person name="Zhang J."/>
            <person name="Jiao W."/>
            <person name="Li J."/>
            <person name="Xun X."/>
            <person name="Sun Y."/>
            <person name="Guo X."/>
            <person name="Huan P."/>
            <person name="Dong B."/>
            <person name="Zhang L."/>
            <person name="Hu X."/>
            <person name="Sun X."/>
            <person name="Wang J."/>
            <person name="Zhao C."/>
            <person name="Wang Y."/>
            <person name="Wang D."/>
            <person name="Huang X."/>
            <person name="Wang R."/>
            <person name="Lv J."/>
            <person name="Li Y."/>
            <person name="Zhang Z."/>
            <person name="Liu B."/>
            <person name="Lu W."/>
            <person name="Hui Y."/>
            <person name="Liang J."/>
            <person name="Zhou Z."/>
            <person name="Hou R."/>
            <person name="Li X."/>
            <person name="Liu Y."/>
            <person name="Li H."/>
            <person name="Ning X."/>
            <person name="Lin Y."/>
            <person name="Zhao L."/>
            <person name="Xing Q."/>
            <person name="Dou J."/>
            <person name="Li Y."/>
            <person name="Mao J."/>
            <person name="Guo H."/>
            <person name="Dou H."/>
            <person name="Li T."/>
            <person name="Mu C."/>
            <person name="Jiang W."/>
            <person name="Fu Q."/>
            <person name="Fu X."/>
            <person name="Miao Y."/>
            <person name="Liu J."/>
            <person name="Yu Q."/>
            <person name="Li R."/>
            <person name="Liao H."/>
            <person name="Li X."/>
            <person name="Kong Y."/>
            <person name="Jiang Z."/>
            <person name="Chourrout D."/>
            <person name="Li R."/>
            <person name="Bao Z."/>
        </authorList>
    </citation>
    <scope>NUCLEOTIDE SEQUENCE [LARGE SCALE GENOMIC DNA]</scope>
    <source>
        <strain evidence="6 7">PY_sf001</strain>
    </source>
</reference>
<name>A0A210PU48_MIZYE</name>
<dbReference type="EMBL" id="NEDP02005493">
    <property type="protein sequence ID" value="OWF39982.1"/>
    <property type="molecule type" value="Genomic_DNA"/>
</dbReference>
<feature type="domain" description="Mab-21-like nucleotidyltransferase" evidence="4">
    <location>
        <begin position="221"/>
        <end position="292"/>
    </location>
</feature>
<feature type="repeat" description="TPR" evidence="2">
    <location>
        <begin position="686"/>
        <end position="719"/>
    </location>
</feature>
<organism evidence="6 7">
    <name type="scientific">Mizuhopecten yessoensis</name>
    <name type="common">Japanese scallop</name>
    <name type="synonym">Patinopecten yessoensis</name>
    <dbReference type="NCBI Taxonomy" id="6573"/>
    <lineage>
        <taxon>Eukaryota</taxon>
        <taxon>Metazoa</taxon>
        <taxon>Spiralia</taxon>
        <taxon>Lophotrochozoa</taxon>
        <taxon>Mollusca</taxon>
        <taxon>Bivalvia</taxon>
        <taxon>Autobranchia</taxon>
        <taxon>Pteriomorphia</taxon>
        <taxon>Pectinida</taxon>
        <taxon>Pectinoidea</taxon>
        <taxon>Pectinidae</taxon>
        <taxon>Mizuhopecten</taxon>
    </lineage>
</organism>
<dbReference type="Pfam" id="PF03281">
    <property type="entry name" value="Mab-21"/>
    <property type="match status" value="1"/>
</dbReference>
<evidence type="ECO:0000256" key="2">
    <source>
        <dbReference type="PROSITE-ProRule" id="PRU00339"/>
    </source>
</evidence>
<feature type="domain" description="Mab-21-like HhH/H2TH-like" evidence="5">
    <location>
        <begin position="322"/>
        <end position="391"/>
    </location>
</feature>
<evidence type="ECO:0000259" key="4">
    <source>
        <dbReference type="Pfam" id="PF03281"/>
    </source>
</evidence>
<keyword evidence="7" id="KW-1185">Reference proteome</keyword>
<dbReference type="Gene3D" id="1.10.1410.40">
    <property type="match status" value="1"/>
</dbReference>
<dbReference type="AlphaFoldDB" id="A0A210PU48"/>
<dbReference type="Proteomes" id="UP000242188">
    <property type="component" value="Unassembled WGS sequence"/>
</dbReference>
<keyword evidence="2" id="KW-0802">TPR repeat</keyword>
<dbReference type="InterPro" id="IPR011990">
    <property type="entry name" value="TPR-like_helical_dom_sf"/>
</dbReference>
<comment type="similarity">
    <text evidence="1">Belongs to the mab-21 family.</text>
</comment>
<evidence type="ECO:0000313" key="6">
    <source>
        <dbReference type="EMBL" id="OWF39982.1"/>
    </source>
</evidence>
<dbReference type="InterPro" id="IPR024810">
    <property type="entry name" value="MAB21L/cGLR"/>
</dbReference>
<proteinExistence type="inferred from homology"/>
<gene>
    <name evidence="6" type="ORF">KP79_PYT19669</name>
</gene>
<dbReference type="InterPro" id="IPR046906">
    <property type="entry name" value="Mab-21_HhH/H2TH-like"/>
</dbReference>
<sequence length="793" mass="89361">MSGIPHLHFSFAIHSFIPRRFLEVQFAIKTATVFGCFGEGMRLPSIVHQRNDGIFVKKKFCKDPDVLFYHTKDVVLGFPGSIEPDNSNYVISTESVHIGYCLLKVLDNGNNVAHLDLQVNKKGVTYLSSAKSKKKFEQRLKVNKKAIESMLDMLMNQGSNRLDMKFSDVFSGVPEKSLDLGNRPHTTMGLRGMLASTRQDRDSQKKAEQESGLINEVESDEVGHELAFPFPEWPPMAGEFVTRKRPNNWPSKGTVDKVLAMGIHIVPMANGASTDADIEWRMSFIAAEKKLILEELDDSQRQCYLLTYLLCLHTFSEGLILPCHLKAAFLYTCEEIDPRMWHRNPAHSCFLVFDRIIEGVRQKNLPCYFIKKNNMIDHLTDLQFSQLERRLMTIRKKPVVELLSLADNYTLLDVFPYNLDVKRVFAPVMGDAKKYEGKSQALEAVEVFIKTSNTISNGFYHEFGYDHCASILDDVVDYIVEPVLGHKEAEKQREYIPHLLNQRNIEFSNDISPSEIWKPITFSRYLIRRYVEGDTGSGLFEHLACLYHAAANIFKENRVPLLREADEMFQQALNRKGEGHGPGMFVEYAQFLCSSGRHEEAVPHLMTVLSSECENPTCANYYGQMEIYVVDDFVRKEIEVRGYVEVLSIVYAYYLLVDCFVQLKKQKGMSGLVNDFEQLCERLKDSMAFSLFGYAMKKAGDNSRAGKAFRKAVDLEPSNKLAKVQISEKPEATGSDVVKKTGNGVKLVKASANGGDKTESGSGGSSKKSSGSDEGKSKAGSLKKGGSRKGKQK</sequence>
<dbReference type="OrthoDB" id="6054650at2759"/>
<dbReference type="InterPro" id="IPR019734">
    <property type="entry name" value="TPR_rpt"/>
</dbReference>
<dbReference type="PROSITE" id="PS50005">
    <property type="entry name" value="TPR"/>
    <property type="match status" value="1"/>
</dbReference>
<evidence type="ECO:0000313" key="7">
    <source>
        <dbReference type="Proteomes" id="UP000242188"/>
    </source>
</evidence>
<comment type="caution">
    <text evidence="6">The sequence shown here is derived from an EMBL/GenBank/DDBJ whole genome shotgun (WGS) entry which is preliminary data.</text>
</comment>
<evidence type="ECO:0000256" key="1">
    <source>
        <dbReference type="ARBA" id="ARBA00008307"/>
    </source>
</evidence>
<dbReference type="InterPro" id="IPR046903">
    <property type="entry name" value="Mab-21-like_nuc_Trfase"/>
</dbReference>
<dbReference type="Gene3D" id="1.25.40.10">
    <property type="entry name" value="Tetratricopeptide repeat domain"/>
    <property type="match status" value="1"/>
</dbReference>